<dbReference type="NCBIfam" id="TIGR01603">
    <property type="entry name" value="maj_tail_phi13"/>
    <property type="match status" value="1"/>
</dbReference>
<proteinExistence type="predicted"/>
<dbReference type="Proteomes" id="UP001164733">
    <property type="component" value="Chromosome"/>
</dbReference>
<dbReference type="AlphaFoldDB" id="A0AA47I6A7"/>
<dbReference type="InterPro" id="IPR006490">
    <property type="entry name" value="Maj_tail_phi13"/>
</dbReference>
<dbReference type="RefSeq" id="WP_216120023.1">
    <property type="nucleotide sequence ID" value="NZ_CP086239.1"/>
</dbReference>
<organism evidence="1 2">
    <name type="scientific">Clostridium estertheticum</name>
    <dbReference type="NCBI Taxonomy" id="238834"/>
    <lineage>
        <taxon>Bacteria</taxon>
        <taxon>Bacillati</taxon>
        <taxon>Bacillota</taxon>
        <taxon>Clostridia</taxon>
        <taxon>Eubacteriales</taxon>
        <taxon>Clostridiaceae</taxon>
        <taxon>Clostridium</taxon>
    </lineage>
</organism>
<sequence>MSRLIGLKDITIAQLLTDTSVGATYEVPKKLERSIKATLKPKTTQTKLYSDDTIEEVVNAFDSIDVEIEVNQLSIESRAMLQGSKVVKGVLIETKNDIAPTVAMAFKAKKSNGKYMYVWLYKGSFEITEDTFESSEDKLKDQTAKLKATFYAREFDGAYRLIADEDAKDFEATTATTWFTTVAVQPTEV</sequence>
<protein>
    <submittedName>
        <fullName evidence="1">Phage tail protein</fullName>
    </submittedName>
</protein>
<dbReference type="EMBL" id="CP086239">
    <property type="protein sequence ID" value="WAG61327.1"/>
    <property type="molecule type" value="Genomic_DNA"/>
</dbReference>
<name>A0AA47I6A7_9CLOT</name>
<dbReference type="InterPro" id="IPR006724">
    <property type="entry name" value="Phage_TTP"/>
</dbReference>
<evidence type="ECO:0000313" key="2">
    <source>
        <dbReference type="Proteomes" id="UP001164733"/>
    </source>
</evidence>
<evidence type="ECO:0000313" key="1">
    <source>
        <dbReference type="EMBL" id="WAG61327.1"/>
    </source>
</evidence>
<accession>A0AA47I6A7</accession>
<reference evidence="1" key="1">
    <citation type="submission" date="2021-11" db="EMBL/GenBank/DDBJ databases">
        <title>Clostridia strains as spoilage organisms.</title>
        <authorList>
            <person name="Wambui J."/>
            <person name="Stevens M.J.A."/>
            <person name="Stephan R."/>
        </authorList>
    </citation>
    <scope>NUCLEOTIDE SEQUENCE</scope>
    <source>
        <strain evidence="1">CF009</strain>
    </source>
</reference>
<dbReference type="Pfam" id="PF04630">
    <property type="entry name" value="Phage_TTP_1"/>
    <property type="match status" value="1"/>
</dbReference>
<gene>
    <name evidence="1" type="ORF">LL038_03480</name>
</gene>